<dbReference type="EMBL" id="JALJOT010000001">
    <property type="protein sequence ID" value="KAK9918737.1"/>
    <property type="molecule type" value="Genomic_DNA"/>
</dbReference>
<dbReference type="PANTHER" id="PTHR13027">
    <property type="entry name" value="SAND PROTEIN-RELATED"/>
    <property type="match status" value="1"/>
</dbReference>
<proteinExistence type="inferred from homology"/>
<feature type="region of interest" description="Disordered" evidence="2">
    <location>
        <begin position="77"/>
        <end position="109"/>
    </location>
</feature>
<name>A0ABR2Z432_9CHLO</name>
<dbReference type="InterPro" id="IPR043970">
    <property type="entry name" value="FUZ/MON1/HPS1_longin_3"/>
</dbReference>
<dbReference type="InterPro" id="IPR043972">
    <property type="entry name" value="FUZ/MON1/HPS1_longin_1"/>
</dbReference>
<feature type="domain" description="FUZ/MON1/HPS1 third Longin" evidence="5">
    <location>
        <begin position="470"/>
        <end position="568"/>
    </location>
</feature>
<keyword evidence="7" id="KW-1185">Reference proteome</keyword>
<comment type="function">
    <text evidence="1">Plays an important role in membrane trafficking through the secretory apparatus.</text>
</comment>
<protein>
    <recommendedName>
        <fullName evidence="1">Vacuolar fusion protein MON1 homolog</fullName>
    </recommendedName>
</protein>
<feature type="region of interest" description="Disordered" evidence="2">
    <location>
        <begin position="1"/>
        <end position="57"/>
    </location>
</feature>
<evidence type="ECO:0000313" key="7">
    <source>
        <dbReference type="Proteomes" id="UP001491310"/>
    </source>
</evidence>
<comment type="similarity">
    <text evidence="1">Belongs to the MON1/SAND family.</text>
</comment>
<dbReference type="Pfam" id="PF19037">
    <property type="entry name" value="Fuz_longin_2"/>
    <property type="match status" value="1"/>
</dbReference>
<dbReference type="PANTHER" id="PTHR13027:SF7">
    <property type="entry name" value="VACUOLAR FUSION PROTEIN MON1 HOMOLOG"/>
    <property type="match status" value="1"/>
</dbReference>
<reference evidence="6 7" key="1">
    <citation type="journal article" date="2024" name="Nat. Commun.">
        <title>Phylogenomics reveals the evolutionary origins of lichenization in chlorophyte algae.</title>
        <authorList>
            <person name="Puginier C."/>
            <person name="Libourel C."/>
            <person name="Otte J."/>
            <person name="Skaloud P."/>
            <person name="Haon M."/>
            <person name="Grisel S."/>
            <person name="Petersen M."/>
            <person name="Berrin J.G."/>
            <person name="Delaux P.M."/>
            <person name="Dal Grande F."/>
            <person name="Keller J."/>
        </authorList>
    </citation>
    <scope>NUCLEOTIDE SEQUENCE [LARGE SCALE GENOMIC DNA]</scope>
    <source>
        <strain evidence="6 7">SAG 216-7</strain>
    </source>
</reference>
<comment type="caution">
    <text evidence="6">The sequence shown here is derived from an EMBL/GenBank/DDBJ whole genome shotgun (WGS) entry which is preliminary data.</text>
</comment>
<dbReference type="InterPro" id="IPR043971">
    <property type="entry name" value="FUZ/MON1/HPS1_longin_2"/>
</dbReference>
<evidence type="ECO:0000259" key="4">
    <source>
        <dbReference type="Pfam" id="PF19037"/>
    </source>
</evidence>
<evidence type="ECO:0000313" key="6">
    <source>
        <dbReference type="EMBL" id="KAK9918737.1"/>
    </source>
</evidence>
<dbReference type="PRINTS" id="PR01546">
    <property type="entry name" value="YEAST73DUF"/>
</dbReference>
<dbReference type="InterPro" id="IPR004353">
    <property type="entry name" value="Mon1"/>
</dbReference>
<accession>A0ABR2Z432</accession>
<dbReference type="Pfam" id="PF19038">
    <property type="entry name" value="Fuz_longin_3"/>
    <property type="match status" value="1"/>
</dbReference>
<feature type="compositionally biased region" description="Polar residues" evidence="2">
    <location>
        <begin position="45"/>
        <end position="57"/>
    </location>
</feature>
<dbReference type="Pfam" id="PF19036">
    <property type="entry name" value="Fuz_longin_1"/>
    <property type="match status" value="1"/>
</dbReference>
<evidence type="ECO:0000259" key="5">
    <source>
        <dbReference type="Pfam" id="PF19038"/>
    </source>
</evidence>
<feature type="compositionally biased region" description="Polar residues" evidence="2">
    <location>
        <begin position="88"/>
        <end position="100"/>
    </location>
</feature>
<dbReference type="Proteomes" id="UP001491310">
    <property type="component" value="Unassembled WGS sequence"/>
</dbReference>
<organism evidence="6 7">
    <name type="scientific">Coccomyxa subellipsoidea</name>
    <dbReference type="NCBI Taxonomy" id="248742"/>
    <lineage>
        <taxon>Eukaryota</taxon>
        <taxon>Viridiplantae</taxon>
        <taxon>Chlorophyta</taxon>
        <taxon>core chlorophytes</taxon>
        <taxon>Trebouxiophyceae</taxon>
        <taxon>Trebouxiophyceae incertae sedis</taxon>
        <taxon>Coccomyxaceae</taxon>
        <taxon>Coccomyxa</taxon>
    </lineage>
</organism>
<gene>
    <name evidence="6" type="ORF">WJX75_006437</name>
</gene>
<sequence length="580" mass="61498">MSSFEAPSFAAWEPTDARGADGLGKGSDEEEGQELGVWRGGSHESVPTSAAGSSLDSHAASSYELRCIGGDAPETALHQLGQAGGSPPVQSSLDTGTGSDVGTAGAEPDDDISAVEASEAVPASAAAVPAPGEAEAAFRASSLGRAASSAAVQVGQNEDSLEWRGRRKHFFVLSNAGRPVFTAHGSEHALAGFMAIIDAMMSFVKNRGDSLETIRAGKHTIVFLERGPLYLVAVSSTGEPEAALKLQLDLLHAHLLAILTDNFDRMLARNPRFEPRRLLGGTEDVLRRFLASFDTSPSAMLSAFEPLRLAADARHTVLLALQSAVKRSEAVYGVLLAGERVVGLAQPRAHALHAADLLLLSSFVLGSDSFRAAAESFSPICLPRFNPSAFLHAYVHYLDPESGLCLVLLSPQQDAFHRLADSAARLQRQLAESGVPQAISAALKVPGRGRLHIPSMPAAAGGGAVGTTALQHFIYKAPARGQYVMPDFTAPLSVPELQQEVMPAYARVHAAMFSEAGHARQRVHFTRDDSRAVLAYIGAEYEVYAQFDALLDRNAAVATCQRLCAWIKGQHAELFVPPSF</sequence>
<evidence type="ECO:0000259" key="3">
    <source>
        <dbReference type="Pfam" id="PF19036"/>
    </source>
</evidence>
<feature type="domain" description="FUZ/MON1/HPS1 first Longin" evidence="3">
    <location>
        <begin position="168"/>
        <end position="287"/>
    </location>
</feature>
<evidence type="ECO:0000256" key="2">
    <source>
        <dbReference type="SAM" id="MobiDB-lite"/>
    </source>
</evidence>
<feature type="domain" description="FUZ/MON1/HPS1 second Longin" evidence="4">
    <location>
        <begin position="329"/>
        <end position="425"/>
    </location>
</feature>
<evidence type="ECO:0000256" key="1">
    <source>
        <dbReference type="RuleBase" id="RU367048"/>
    </source>
</evidence>